<dbReference type="STRING" id="1122206.SAMN02745753_03061"/>
<dbReference type="InterPro" id="IPR012337">
    <property type="entry name" value="RNaseH-like_sf"/>
</dbReference>
<name>A0A1M5G8C2_9GAMM</name>
<dbReference type="SMART" id="SM00479">
    <property type="entry name" value="EXOIII"/>
    <property type="match status" value="1"/>
</dbReference>
<evidence type="ECO:0000256" key="2">
    <source>
        <dbReference type="ARBA" id="ARBA00022722"/>
    </source>
</evidence>
<dbReference type="Proteomes" id="UP000184517">
    <property type="component" value="Unassembled WGS sequence"/>
</dbReference>
<evidence type="ECO:0000256" key="3">
    <source>
        <dbReference type="ARBA" id="ARBA00022801"/>
    </source>
</evidence>
<sequence>MSLNEENLVWIDLEMTGLDPETDTIIEIATVVTDKHLNVLAKGPSLAIHQEKAVMDAMDEWCTQHHGDSGLTARVLSSTISMAQAEEETVNFLAQYVPAGKSPICGNSVGQDRRFLYRYMPKLEAFFHYRYLDVSTVKELAKRWKPEALDGFSKSGSHLAMDDILESIGELKHYRKTMFGLDDKA</sequence>
<dbReference type="InterPro" id="IPR022894">
    <property type="entry name" value="Oligoribonuclease"/>
</dbReference>
<dbReference type="InterPro" id="IPR013520">
    <property type="entry name" value="Ribonucl_H"/>
</dbReference>
<evidence type="ECO:0000256" key="4">
    <source>
        <dbReference type="ARBA" id="ARBA00022839"/>
    </source>
</evidence>
<dbReference type="EC" id="3.1.-.-" evidence="6"/>
<dbReference type="SUPFAM" id="SSF53098">
    <property type="entry name" value="Ribonuclease H-like"/>
    <property type="match status" value="1"/>
</dbReference>
<dbReference type="PANTHER" id="PTHR11046">
    <property type="entry name" value="OLIGORIBONUCLEASE, MITOCHONDRIAL"/>
    <property type="match status" value="1"/>
</dbReference>
<gene>
    <name evidence="6" type="primary">orn</name>
    <name evidence="8" type="ORF">SAMN02745753_03061</name>
</gene>
<dbReference type="Pfam" id="PF00929">
    <property type="entry name" value="RNase_T"/>
    <property type="match status" value="1"/>
</dbReference>
<keyword evidence="3 6" id="KW-0378">Hydrolase</keyword>
<comment type="subcellular location">
    <subcellularLocation>
        <location evidence="6">Cytoplasm</location>
    </subcellularLocation>
</comment>
<evidence type="ECO:0000256" key="6">
    <source>
        <dbReference type="HAMAP-Rule" id="MF_00045"/>
    </source>
</evidence>
<dbReference type="GO" id="GO:0003676">
    <property type="term" value="F:nucleic acid binding"/>
    <property type="evidence" value="ECO:0007669"/>
    <property type="project" value="InterPro"/>
</dbReference>
<keyword evidence="9" id="KW-1185">Reference proteome</keyword>
<evidence type="ECO:0000313" key="8">
    <source>
        <dbReference type="EMBL" id="SHF99979.1"/>
    </source>
</evidence>
<dbReference type="PANTHER" id="PTHR11046:SF0">
    <property type="entry name" value="OLIGORIBONUCLEASE, MITOCHONDRIAL"/>
    <property type="match status" value="1"/>
</dbReference>
<feature type="domain" description="Exonuclease" evidence="7">
    <location>
        <begin position="7"/>
        <end position="180"/>
    </location>
</feature>
<dbReference type="OrthoDB" id="9801329at2"/>
<evidence type="ECO:0000259" key="7">
    <source>
        <dbReference type="SMART" id="SM00479"/>
    </source>
</evidence>
<protein>
    <recommendedName>
        <fullName evidence="5 6">Oligoribonuclease</fullName>
        <ecNumber evidence="6">3.1.-.-</ecNumber>
    </recommendedName>
</protein>
<organism evidence="8 9">
    <name type="scientific">Marinomonas polaris DSM 16579</name>
    <dbReference type="NCBI Taxonomy" id="1122206"/>
    <lineage>
        <taxon>Bacteria</taxon>
        <taxon>Pseudomonadati</taxon>
        <taxon>Pseudomonadota</taxon>
        <taxon>Gammaproteobacteria</taxon>
        <taxon>Oceanospirillales</taxon>
        <taxon>Oceanospirillaceae</taxon>
        <taxon>Marinomonas</taxon>
    </lineage>
</organism>
<comment type="function">
    <text evidence="6">3'-to-5' exoribonuclease specific for small oligoribonucleotides.</text>
</comment>
<dbReference type="FunFam" id="3.30.420.10:FF:000003">
    <property type="entry name" value="Oligoribonuclease"/>
    <property type="match status" value="1"/>
</dbReference>
<dbReference type="GO" id="GO:0005737">
    <property type="term" value="C:cytoplasm"/>
    <property type="evidence" value="ECO:0007669"/>
    <property type="project" value="UniProtKB-SubCell"/>
</dbReference>
<dbReference type="AlphaFoldDB" id="A0A1M5G8C2"/>
<dbReference type="Gene3D" id="3.30.420.10">
    <property type="entry name" value="Ribonuclease H-like superfamily/Ribonuclease H"/>
    <property type="match status" value="1"/>
</dbReference>
<dbReference type="RefSeq" id="WP_072840557.1">
    <property type="nucleotide sequence ID" value="NZ_FQVF01000014.1"/>
</dbReference>
<dbReference type="CDD" id="cd06135">
    <property type="entry name" value="Orn"/>
    <property type="match status" value="1"/>
</dbReference>
<comment type="similarity">
    <text evidence="1 6">Belongs to the oligoribonuclease family.</text>
</comment>
<dbReference type="HAMAP" id="MF_00045">
    <property type="entry name" value="Oligoribonuclease"/>
    <property type="match status" value="1"/>
</dbReference>
<accession>A0A1M5G8C2</accession>
<evidence type="ECO:0000313" key="9">
    <source>
        <dbReference type="Proteomes" id="UP000184517"/>
    </source>
</evidence>
<reference evidence="9" key="1">
    <citation type="submission" date="2016-11" db="EMBL/GenBank/DDBJ databases">
        <authorList>
            <person name="Varghese N."/>
            <person name="Submissions S."/>
        </authorList>
    </citation>
    <scope>NUCLEOTIDE SEQUENCE [LARGE SCALE GENOMIC DNA]</scope>
    <source>
        <strain evidence="9">DSM 16579</strain>
    </source>
</reference>
<proteinExistence type="inferred from homology"/>
<feature type="active site" evidence="6">
    <location>
        <position position="129"/>
    </location>
</feature>
<keyword evidence="4 6" id="KW-0269">Exonuclease</keyword>
<dbReference type="GO" id="GO:0006259">
    <property type="term" value="P:DNA metabolic process"/>
    <property type="evidence" value="ECO:0007669"/>
    <property type="project" value="UniProtKB-ARBA"/>
</dbReference>
<evidence type="ECO:0000256" key="1">
    <source>
        <dbReference type="ARBA" id="ARBA00009921"/>
    </source>
</evidence>
<keyword evidence="6" id="KW-0963">Cytoplasm</keyword>
<evidence type="ECO:0000256" key="5">
    <source>
        <dbReference type="ARBA" id="ARBA00070964"/>
    </source>
</evidence>
<dbReference type="NCBIfam" id="NF003765">
    <property type="entry name" value="PRK05359.1"/>
    <property type="match status" value="1"/>
</dbReference>
<dbReference type="GO" id="GO:0000175">
    <property type="term" value="F:3'-5'-RNA exonuclease activity"/>
    <property type="evidence" value="ECO:0007669"/>
    <property type="project" value="InterPro"/>
</dbReference>
<dbReference type="EMBL" id="FQVF01000014">
    <property type="protein sequence ID" value="SHF99979.1"/>
    <property type="molecule type" value="Genomic_DNA"/>
</dbReference>
<keyword evidence="2 6" id="KW-0540">Nuclease</keyword>
<dbReference type="InterPro" id="IPR036397">
    <property type="entry name" value="RNaseH_sf"/>
</dbReference>